<dbReference type="InterPro" id="IPR013727">
    <property type="entry name" value="2CSK_N"/>
</dbReference>
<dbReference type="SMART" id="SM00388">
    <property type="entry name" value="HisKA"/>
    <property type="match status" value="1"/>
</dbReference>
<evidence type="ECO:0000256" key="7">
    <source>
        <dbReference type="ARBA" id="ARBA00022777"/>
    </source>
</evidence>
<name>A0ABR4RI97_BORBO</name>
<dbReference type="Proteomes" id="UP000025756">
    <property type="component" value="Unassembled WGS sequence"/>
</dbReference>
<reference evidence="12 13" key="1">
    <citation type="submission" date="2014-03" db="EMBL/GenBank/DDBJ databases">
        <title>Genome sequence of Bordetella bronchiseptica.</title>
        <authorList>
            <person name="Harvill E."/>
            <person name="Goodfield L.L."/>
            <person name="Ivanov Y.V."/>
            <person name="Meyer J.A."/>
            <person name="Muse S.J."/>
            <person name="Jacobs N."/>
            <person name="Bendor L."/>
            <person name="Smallridge W.E."/>
            <person name="Brinkac L.M."/>
            <person name="Sanka R."/>
            <person name="Kim M."/>
            <person name="Losada L."/>
        </authorList>
    </citation>
    <scope>NUCLEOTIDE SEQUENCE [LARGE SCALE GENOMIC DNA]</scope>
    <source>
        <strain evidence="12 13">00-P-2796</strain>
    </source>
</reference>
<keyword evidence="8 10" id="KW-1133">Transmembrane helix</keyword>
<dbReference type="PRINTS" id="PR00344">
    <property type="entry name" value="BCTRLSENSOR"/>
</dbReference>
<dbReference type="InterPro" id="IPR003661">
    <property type="entry name" value="HisK_dim/P_dom"/>
</dbReference>
<dbReference type="Pfam" id="PF02518">
    <property type="entry name" value="HATPase_c"/>
    <property type="match status" value="1"/>
</dbReference>
<feature type="domain" description="Histidine kinase" evidence="11">
    <location>
        <begin position="275"/>
        <end position="505"/>
    </location>
</feature>
<dbReference type="Gene3D" id="3.30.565.10">
    <property type="entry name" value="Histidine kinase-like ATPase, C-terminal domain"/>
    <property type="match status" value="1"/>
</dbReference>
<dbReference type="EC" id="2.7.13.3" evidence="3"/>
<comment type="subcellular location">
    <subcellularLocation>
        <location evidence="2">Membrane</location>
    </subcellularLocation>
</comment>
<dbReference type="InterPro" id="IPR005467">
    <property type="entry name" value="His_kinase_dom"/>
</dbReference>
<dbReference type="SMART" id="SM00387">
    <property type="entry name" value="HATPase_c"/>
    <property type="match status" value="1"/>
</dbReference>
<dbReference type="PROSITE" id="PS50109">
    <property type="entry name" value="HIS_KIN"/>
    <property type="match status" value="1"/>
</dbReference>
<dbReference type="PANTHER" id="PTHR45436">
    <property type="entry name" value="SENSOR HISTIDINE KINASE YKOH"/>
    <property type="match status" value="1"/>
</dbReference>
<evidence type="ECO:0000256" key="3">
    <source>
        <dbReference type="ARBA" id="ARBA00012438"/>
    </source>
</evidence>
<evidence type="ECO:0000259" key="11">
    <source>
        <dbReference type="PROSITE" id="PS50109"/>
    </source>
</evidence>
<proteinExistence type="predicted"/>
<organism evidence="12 13">
    <name type="scientific">Bordetella bronchiseptica 00-P-2796</name>
    <dbReference type="NCBI Taxonomy" id="1331199"/>
    <lineage>
        <taxon>Bacteria</taxon>
        <taxon>Pseudomonadati</taxon>
        <taxon>Pseudomonadota</taxon>
        <taxon>Betaproteobacteria</taxon>
        <taxon>Burkholderiales</taxon>
        <taxon>Alcaligenaceae</taxon>
        <taxon>Bordetella</taxon>
    </lineage>
</organism>
<keyword evidence="6 10" id="KW-0812">Transmembrane</keyword>
<keyword evidence="5" id="KW-0808">Transferase</keyword>
<dbReference type="SUPFAM" id="SSF55874">
    <property type="entry name" value="ATPase domain of HSP90 chaperone/DNA topoisomerase II/histidine kinase"/>
    <property type="match status" value="1"/>
</dbReference>
<dbReference type="CDD" id="cd00075">
    <property type="entry name" value="HATPase"/>
    <property type="match status" value="1"/>
</dbReference>
<evidence type="ECO:0000313" key="12">
    <source>
        <dbReference type="EMBL" id="KCV36759.1"/>
    </source>
</evidence>
<dbReference type="Gene3D" id="1.10.287.130">
    <property type="match status" value="1"/>
</dbReference>
<dbReference type="Pfam" id="PF08521">
    <property type="entry name" value="2CSK_N"/>
    <property type="match status" value="1"/>
</dbReference>
<sequence length="520" mass="57729">MNPPKAERSRASSRTPLVGIRALLISLLLPGVVVLLVIDSWNDYRTLAAITNEAYDSALLEPARVLESSLEFAADGTLQVATPLYAQVMLESKAGMRKYYRIEEIDPPWPENLPGMPREPGRALSGMPEMPRPPYWPRSNGQPVFFDAVYRNDPVRAVAVVRDLYYRNQHRQVLVVVAESIGKRVEAEASAQRQEVLRDTRMLALVALLVWWGVNWALRPLVRLRNDIRTRRPDDLTPLDATRVPSEVAPLVEAVNHHIARHRRVLDEQSQFLADASHQLRTPLAIMLTQAQYALRERDPVRAQEGLRAIVDQLGRTRRLTEQLLSLAHASQADAPPRQELDLNDVARDVVLQYLPLAHEKQQDLGWVDARGDEAEGASDTAVVPVWGSEVELHEALSNLVHNAINYAPAGAHITVSVVRYPGRAEVQVADDGPGIEPLLRARAFARFDRMAGDRHASSSGSGLGLSIARAYARRNDGDIELRDGEPNAQGGIGLCAVFWIPLYDQSAPADEAEAFRRSG</sequence>
<evidence type="ECO:0000256" key="5">
    <source>
        <dbReference type="ARBA" id="ARBA00022679"/>
    </source>
</evidence>
<keyword evidence="4" id="KW-0597">Phosphoprotein</keyword>
<evidence type="ECO:0000256" key="8">
    <source>
        <dbReference type="ARBA" id="ARBA00022989"/>
    </source>
</evidence>
<dbReference type="InterPro" id="IPR036890">
    <property type="entry name" value="HATPase_C_sf"/>
</dbReference>
<dbReference type="InterPro" id="IPR003594">
    <property type="entry name" value="HATPase_dom"/>
</dbReference>
<comment type="catalytic activity">
    <reaction evidence="1">
        <text>ATP + protein L-histidine = ADP + protein N-phospho-L-histidine.</text>
        <dbReference type="EC" id="2.7.13.3"/>
    </reaction>
</comment>
<dbReference type="InterPro" id="IPR036097">
    <property type="entry name" value="HisK_dim/P_sf"/>
</dbReference>
<evidence type="ECO:0000256" key="2">
    <source>
        <dbReference type="ARBA" id="ARBA00004370"/>
    </source>
</evidence>
<dbReference type="Pfam" id="PF00512">
    <property type="entry name" value="HisKA"/>
    <property type="match status" value="1"/>
</dbReference>
<evidence type="ECO:0000256" key="1">
    <source>
        <dbReference type="ARBA" id="ARBA00000085"/>
    </source>
</evidence>
<evidence type="ECO:0000256" key="10">
    <source>
        <dbReference type="SAM" id="Phobius"/>
    </source>
</evidence>
<dbReference type="PANTHER" id="PTHR45436:SF1">
    <property type="entry name" value="SENSOR PROTEIN QSEC"/>
    <property type="match status" value="1"/>
</dbReference>
<evidence type="ECO:0000256" key="4">
    <source>
        <dbReference type="ARBA" id="ARBA00022553"/>
    </source>
</evidence>
<gene>
    <name evidence="12" type="ORF">L490_4049</name>
</gene>
<keyword evidence="13" id="KW-1185">Reference proteome</keyword>
<dbReference type="InterPro" id="IPR050428">
    <property type="entry name" value="TCS_sensor_his_kinase"/>
</dbReference>
<dbReference type="GO" id="GO:0016301">
    <property type="term" value="F:kinase activity"/>
    <property type="evidence" value="ECO:0007669"/>
    <property type="project" value="UniProtKB-KW"/>
</dbReference>
<accession>A0ABR4RI97</accession>
<protein>
    <recommendedName>
        <fullName evidence="3">histidine kinase</fullName>
        <ecNumber evidence="3">2.7.13.3</ecNumber>
    </recommendedName>
</protein>
<comment type="caution">
    <text evidence="12">The sequence shown here is derived from an EMBL/GenBank/DDBJ whole genome shotgun (WGS) entry which is preliminary data.</text>
</comment>
<dbReference type="EMBL" id="JGWH01000051">
    <property type="protein sequence ID" value="KCV36759.1"/>
    <property type="molecule type" value="Genomic_DNA"/>
</dbReference>
<feature type="transmembrane region" description="Helical" evidence="10">
    <location>
        <begin position="20"/>
        <end position="38"/>
    </location>
</feature>
<keyword evidence="9 10" id="KW-0472">Membrane</keyword>
<dbReference type="InterPro" id="IPR004358">
    <property type="entry name" value="Sig_transdc_His_kin-like_C"/>
</dbReference>
<dbReference type="CDD" id="cd00082">
    <property type="entry name" value="HisKA"/>
    <property type="match status" value="1"/>
</dbReference>
<evidence type="ECO:0000256" key="6">
    <source>
        <dbReference type="ARBA" id="ARBA00022692"/>
    </source>
</evidence>
<evidence type="ECO:0000313" key="13">
    <source>
        <dbReference type="Proteomes" id="UP000025756"/>
    </source>
</evidence>
<evidence type="ECO:0000256" key="9">
    <source>
        <dbReference type="ARBA" id="ARBA00023136"/>
    </source>
</evidence>
<dbReference type="SUPFAM" id="SSF47384">
    <property type="entry name" value="Homodimeric domain of signal transducing histidine kinase"/>
    <property type="match status" value="1"/>
</dbReference>
<keyword evidence="7 12" id="KW-0418">Kinase</keyword>